<reference evidence="2 3" key="1">
    <citation type="submission" date="2018-10" db="EMBL/GenBank/DDBJ databases">
        <authorList>
            <person name="Li J."/>
        </authorList>
    </citation>
    <scope>NUCLEOTIDE SEQUENCE [LARGE SCALE GENOMIC DNA]</scope>
    <source>
        <strain evidence="2 3">IF 016277</strain>
    </source>
</reference>
<comment type="caution">
    <text evidence="2">The sequence shown here is derived from an EMBL/GenBank/DDBJ whole genome shotgun (WGS) entry which is preliminary data.</text>
</comment>
<dbReference type="OrthoDB" id="5520269at2"/>
<accession>A0A3L7ADU9</accession>
<dbReference type="RefSeq" id="WP_121647072.1">
    <property type="nucleotide sequence ID" value="NZ_RCUX01000001.1"/>
</dbReference>
<keyword evidence="3" id="KW-1185">Reference proteome</keyword>
<gene>
    <name evidence="2" type="ORF">D9V32_01215</name>
</gene>
<evidence type="ECO:0000256" key="1">
    <source>
        <dbReference type="SAM" id="Phobius"/>
    </source>
</evidence>
<protein>
    <submittedName>
        <fullName evidence="2">Uncharacterized protein</fullName>
    </submittedName>
</protein>
<name>A0A3L7ADU9_9MICO</name>
<dbReference type="Proteomes" id="UP000272503">
    <property type="component" value="Unassembled WGS sequence"/>
</dbReference>
<dbReference type="EMBL" id="RCUX01000001">
    <property type="protein sequence ID" value="RLP77980.1"/>
    <property type="molecule type" value="Genomic_DNA"/>
</dbReference>
<evidence type="ECO:0000313" key="2">
    <source>
        <dbReference type="EMBL" id="RLP77980.1"/>
    </source>
</evidence>
<keyword evidence="1" id="KW-1133">Transmembrane helix</keyword>
<organism evidence="2 3">
    <name type="scientific">Mycetocola tolaasinivorans</name>
    <dbReference type="NCBI Taxonomy" id="76635"/>
    <lineage>
        <taxon>Bacteria</taxon>
        <taxon>Bacillati</taxon>
        <taxon>Actinomycetota</taxon>
        <taxon>Actinomycetes</taxon>
        <taxon>Micrococcales</taxon>
        <taxon>Microbacteriaceae</taxon>
        <taxon>Mycetocola</taxon>
    </lineage>
</organism>
<sequence>MTDPLGPADHAAIARYLGVLRDSRNGIDARTVAAFERLTPAQLDLILERLAAPAGAGAAAAPAASAACAPVTKIEAAAKSETSEAPGARIRRRFFGGASARDIRSTGRITGLALALFAVVIGTGAVIAATTTPAPMAGPTEHSISDGSFGTDSAEDLAAQLRQAALLDQQTGLDY</sequence>
<dbReference type="AlphaFoldDB" id="A0A3L7ADU9"/>
<proteinExistence type="predicted"/>
<keyword evidence="1" id="KW-0812">Transmembrane</keyword>
<feature type="transmembrane region" description="Helical" evidence="1">
    <location>
        <begin position="109"/>
        <end position="129"/>
    </location>
</feature>
<evidence type="ECO:0000313" key="3">
    <source>
        <dbReference type="Proteomes" id="UP000272503"/>
    </source>
</evidence>
<keyword evidence="1" id="KW-0472">Membrane</keyword>